<dbReference type="PANTHER" id="PTHR36974:SF1">
    <property type="entry name" value="DOXX FAMILY MEMBRANE PROTEIN"/>
    <property type="match status" value="1"/>
</dbReference>
<organism evidence="2 3">
    <name type="scientific">Flavobacterium xylosi</name>
    <dbReference type="NCBI Taxonomy" id="3230415"/>
    <lineage>
        <taxon>Bacteria</taxon>
        <taxon>Pseudomonadati</taxon>
        <taxon>Bacteroidota</taxon>
        <taxon>Flavobacteriia</taxon>
        <taxon>Flavobacteriales</taxon>
        <taxon>Flavobacteriaceae</taxon>
        <taxon>Flavobacterium</taxon>
    </lineage>
</organism>
<accession>A0ABW6HZT0</accession>
<gene>
    <name evidence="2" type="ORF">ACFX5E_15770</name>
</gene>
<feature type="transmembrane region" description="Helical" evidence="1">
    <location>
        <begin position="57"/>
        <end position="75"/>
    </location>
</feature>
<feature type="transmembrane region" description="Helical" evidence="1">
    <location>
        <begin position="21"/>
        <end position="37"/>
    </location>
</feature>
<keyword evidence="1" id="KW-0472">Membrane</keyword>
<evidence type="ECO:0008006" key="4">
    <source>
        <dbReference type="Google" id="ProtNLM"/>
    </source>
</evidence>
<keyword evidence="1" id="KW-0812">Transmembrane</keyword>
<evidence type="ECO:0000256" key="1">
    <source>
        <dbReference type="SAM" id="Phobius"/>
    </source>
</evidence>
<dbReference type="EMBL" id="JBHZPZ010000028">
    <property type="protein sequence ID" value="MFE3869523.1"/>
    <property type="molecule type" value="Genomic_DNA"/>
</dbReference>
<protein>
    <recommendedName>
        <fullName evidence="4">DoxX family membrane protein</fullName>
    </recommendedName>
</protein>
<reference evidence="2 3" key="1">
    <citation type="submission" date="2024-06" db="EMBL/GenBank/DDBJ databases">
        <title>Flavobacterium spp. isolated from glacier.</title>
        <authorList>
            <person name="Han D."/>
        </authorList>
    </citation>
    <scope>NUCLEOTIDE SEQUENCE [LARGE SCALE GENOMIC DNA]</scope>
    <source>
        <strain evidence="2 3">LS2P90</strain>
    </source>
</reference>
<dbReference type="RefSeq" id="WP_379856130.1">
    <property type="nucleotide sequence ID" value="NZ_JBHZPZ010000028.1"/>
</dbReference>
<feature type="transmembrane region" description="Helical" evidence="1">
    <location>
        <begin position="122"/>
        <end position="140"/>
    </location>
</feature>
<name>A0ABW6HZT0_9FLAO</name>
<feature type="transmembrane region" description="Helical" evidence="1">
    <location>
        <begin position="82"/>
        <end position="102"/>
    </location>
</feature>
<proteinExistence type="predicted"/>
<keyword evidence="1" id="KW-1133">Transmembrane helix</keyword>
<keyword evidence="3" id="KW-1185">Reference proteome</keyword>
<comment type="caution">
    <text evidence="2">The sequence shown here is derived from an EMBL/GenBank/DDBJ whole genome shotgun (WGS) entry which is preliminary data.</text>
</comment>
<evidence type="ECO:0000313" key="3">
    <source>
        <dbReference type="Proteomes" id="UP001600109"/>
    </source>
</evidence>
<dbReference type="Proteomes" id="UP001600109">
    <property type="component" value="Unassembled WGS sequence"/>
</dbReference>
<evidence type="ECO:0000313" key="2">
    <source>
        <dbReference type="EMBL" id="MFE3869523.1"/>
    </source>
</evidence>
<sequence>MNSNNTQSPVKTSLIQNISRYALGVFLTTAGISHLTWSRTEFLAQVPPWVPVNADLVVLLSGFVEILLGLSLLLLFKYRTQVGWIVAAFFVLVFPGNIAQLVEHRNAFGLNSDLARWLRLPLQPLLIILALWSTGAWHSWRSNK</sequence>
<dbReference type="PANTHER" id="PTHR36974">
    <property type="entry name" value="MEMBRANE PROTEIN-RELATED"/>
    <property type="match status" value="1"/>
</dbReference>